<sequence length="1539" mass="175566">MGTTRDTLGKADDGGFTLGINRPRTYNDLNEHEKKRFDADIRATNILYDEFKRFKMSPGENITDYYVRFHKLVNDMRNIRMTMPNIQLNSKFVNNMTPKWDRATLPQTNNQLRTSSNTRNQETMQDRSVVIQNVQERQNQWNFAQGTSAAGNGNAHNRARNANQGQGKLIKCYNCGGFGHIARNRTQPKRPQNSEYFKEKKLLMQAQENGAVLDEEELLFLTGEQKNTYDADVDDQPVHDMAQNTPNIFRLMTVMLLTQTLMMNPLLKPSSWQTCPQQCPHFNKLFLLMHQFYLSADIGNSKVIPYKHYVKHNEESVVPSGASFVQYDDYMMHENSAYVLDDSFTTTLNIYKDQNQNQRNFARGTDAAGNGGAHNKAGNANQGQGKPIKCYNYGGFGHITRNCTQPKRLQNSDYFKEKMLLMQAQENGAMLDEEELLFLAGEQANTYDADTLMMNPLLKPSSWQTCPQQCPHSNKLVLPMHQFYLSADMGNSNIIPYEQYVKHNEESVVPSGASSVQYDDYMLHENSAYVPDDSFTTTLNIYKDQYAIDVEPIPPSQRNNRNVQQGYLNRLKDTLDTLREIVEEARSKRTFDNSLEYACVYTTTSQELLENVIASCPKTVNKRDRYNVKQLNEPKTNVPSIPSTEVNSVIKASRSQPRSITKIDRTLTAKSGHKKNVKAHLRNNKFDLHKKNRVDSGISFKRAVVNSNSNSHCKTWTVFTKVGYQWMPNSRMFTLGEQCPLTRNSKPNVVPVKNGSQQVVQIVLWYLDSDCSKHMTGDRSLLKNFMKKFIETVRFGNDYFRAIIGYAYYVIGDSVISRVYYVEGLRHNLFSVGQFCDSDLEVAFRKHTCFVRVLDGIDLIKGTHGTNLYTISVEDMMQSSPICLLSKASKNKSWFWHHRLNHLNFDTTDDLAWKDLVRGLPRLKFKKDNLCSACQLGKSKKYAYKPKTVNIIIEVLHTLHMDLCGPMRVQSINGKKYILVIIDDYSKFKWVKFLRTKDKTIEVIIKLIKQLQVRLNKTFRNIRIDNDTEFVNRYLIQYYESVGISHQTSVPRTPQQNEAVATACYTQNQSLIHTLYNKTPYELVHDKNPDLSFLRVFGALCYPTNDVTFDELTGQTAHDHISSGPTPKLLTPGPISSGLVSNSATGIPYVPPPNQELEMLFQPMFDEYFDTPPVSQPVPPALAVHDLVFQPAPPAPADHVSVFPTGTPASFSIKEDAPSTINPFAQVDDVPFVNLFVLDPSSEATSSGEVIWELVPPSDYAMVIALKWIYKVKLDEYGDVLKNKTRLVEKGYGQEEGIDFEESFAPVARLEAIRIFIANAASKNMTVYQVAVKAAFLNGELKEEVYVSQPEGFVDPDHPHHVYRLKKALHGLKQALRAWYDTLSKFLMAKGFSKGVVDPMLFFRRTSKHILHVQIYDTVMALTAYADADHVGCQDTCRSTSGSARFLSDKLVSWSSKKQTSTSISSTKAEYIAMYGCCAQILWMREGRVELYFVRIGYQLADIFTKALPRERFEFILPWLGMWRMMPETLKSLQDELDE</sequence>
<dbReference type="Pfam" id="PF00665">
    <property type="entry name" value="rve"/>
    <property type="match status" value="1"/>
</dbReference>
<dbReference type="Pfam" id="PF15288">
    <property type="entry name" value="zf-CCHC_6"/>
    <property type="match status" value="1"/>
</dbReference>
<organism evidence="6">
    <name type="scientific">Tanacetum cinerariifolium</name>
    <name type="common">Dalmatian daisy</name>
    <name type="synonym">Chrysanthemum cinerariifolium</name>
    <dbReference type="NCBI Taxonomy" id="118510"/>
    <lineage>
        <taxon>Eukaryota</taxon>
        <taxon>Viridiplantae</taxon>
        <taxon>Streptophyta</taxon>
        <taxon>Embryophyta</taxon>
        <taxon>Tracheophyta</taxon>
        <taxon>Spermatophyta</taxon>
        <taxon>Magnoliopsida</taxon>
        <taxon>eudicotyledons</taxon>
        <taxon>Gunneridae</taxon>
        <taxon>Pentapetalae</taxon>
        <taxon>asterids</taxon>
        <taxon>campanulids</taxon>
        <taxon>Asterales</taxon>
        <taxon>Asteraceae</taxon>
        <taxon>Asteroideae</taxon>
        <taxon>Anthemideae</taxon>
        <taxon>Anthemidinae</taxon>
        <taxon>Tanacetum</taxon>
    </lineage>
</organism>
<dbReference type="EMBL" id="BKCJ010008560">
    <property type="protein sequence ID" value="GEU82839.1"/>
    <property type="molecule type" value="Genomic_DNA"/>
</dbReference>
<dbReference type="GO" id="GO:0003676">
    <property type="term" value="F:nucleic acid binding"/>
    <property type="evidence" value="ECO:0007669"/>
    <property type="project" value="InterPro"/>
</dbReference>
<dbReference type="InterPro" id="IPR054722">
    <property type="entry name" value="PolX-like_BBD"/>
</dbReference>
<feature type="compositionally biased region" description="Polar residues" evidence="4">
    <location>
        <begin position="633"/>
        <end position="647"/>
    </location>
</feature>
<dbReference type="SUPFAM" id="SSF53098">
    <property type="entry name" value="Ribonuclease H-like"/>
    <property type="match status" value="1"/>
</dbReference>
<evidence type="ECO:0000313" key="6">
    <source>
        <dbReference type="EMBL" id="GEU82839.1"/>
    </source>
</evidence>
<keyword evidence="2" id="KW-0479">Metal-binding</keyword>
<dbReference type="InterPro" id="IPR025724">
    <property type="entry name" value="GAG-pre-integrase_dom"/>
</dbReference>
<dbReference type="InterPro" id="IPR039537">
    <property type="entry name" value="Retrotran_Ty1/copia-like"/>
</dbReference>
<dbReference type="InterPro" id="IPR012337">
    <property type="entry name" value="RNaseH-like_sf"/>
</dbReference>
<dbReference type="PROSITE" id="PS50994">
    <property type="entry name" value="INTEGRASE"/>
    <property type="match status" value="1"/>
</dbReference>
<evidence type="ECO:0000259" key="5">
    <source>
        <dbReference type="PROSITE" id="PS50994"/>
    </source>
</evidence>
<evidence type="ECO:0000256" key="1">
    <source>
        <dbReference type="ARBA" id="ARBA00022670"/>
    </source>
</evidence>
<dbReference type="InterPro" id="IPR036397">
    <property type="entry name" value="RNaseH_sf"/>
</dbReference>
<feature type="region of interest" description="Disordered" evidence="4">
    <location>
        <begin position="633"/>
        <end position="657"/>
    </location>
</feature>
<proteinExistence type="predicted"/>
<reference evidence="6" key="1">
    <citation type="journal article" date="2019" name="Sci. Rep.">
        <title>Draft genome of Tanacetum cinerariifolium, the natural source of mosquito coil.</title>
        <authorList>
            <person name="Yamashiro T."/>
            <person name="Shiraishi A."/>
            <person name="Satake H."/>
            <person name="Nakayama K."/>
        </authorList>
    </citation>
    <scope>NUCLEOTIDE SEQUENCE</scope>
</reference>
<comment type="caution">
    <text evidence="6">The sequence shown here is derived from an EMBL/GenBank/DDBJ whole genome shotgun (WGS) entry which is preliminary data.</text>
</comment>
<gene>
    <name evidence="6" type="ORF">Tci_054817</name>
</gene>
<dbReference type="PANTHER" id="PTHR42648">
    <property type="entry name" value="TRANSPOSASE, PUTATIVE-RELATED"/>
    <property type="match status" value="1"/>
</dbReference>
<keyword evidence="3" id="KW-0378">Hydrolase</keyword>
<dbReference type="Pfam" id="PF13976">
    <property type="entry name" value="gag_pre-integrs"/>
    <property type="match status" value="1"/>
</dbReference>
<dbReference type="GO" id="GO:0008270">
    <property type="term" value="F:zinc ion binding"/>
    <property type="evidence" value="ECO:0007669"/>
    <property type="project" value="InterPro"/>
</dbReference>
<dbReference type="InterPro" id="IPR001878">
    <property type="entry name" value="Znf_CCHC"/>
</dbReference>
<name>A0A6L2NB55_TANCI</name>
<dbReference type="SUPFAM" id="SSF57756">
    <property type="entry name" value="Retrovirus zinc finger-like domains"/>
    <property type="match status" value="1"/>
</dbReference>
<dbReference type="Gene3D" id="4.10.60.10">
    <property type="entry name" value="Zinc finger, CCHC-type"/>
    <property type="match status" value="1"/>
</dbReference>
<evidence type="ECO:0000256" key="4">
    <source>
        <dbReference type="SAM" id="MobiDB-lite"/>
    </source>
</evidence>
<feature type="domain" description="Integrase catalytic" evidence="5">
    <location>
        <begin position="942"/>
        <end position="1135"/>
    </location>
</feature>
<dbReference type="InterPro" id="IPR041670">
    <property type="entry name" value="Znf-CCHC_6"/>
</dbReference>
<dbReference type="Pfam" id="PF22936">
    <property type="entry name" value="Pol_BBD"/>
    <property type="match status" value="1"/>
</dbReference>
<dbReference type="GO" id="GO:0008233">
    <property type="term" value="F:peptidase activity"/>
    <property type="evidence" value="ECO:0007669"/>
    <property type="project" value="UniProtKB-KW"/>
</dbReference>
<protein>
    <submittedName>
        <fullName evidence="6">Retrovirus-related Pol polyprotein from transposon TNT 1-94</fullName>
    </submittedName>
</protein>
<dbReference type="Gene3D" id="3.30.420.10">
    <property type="entry name" value="Ribonuclease H-like superfamily/Ribonuclease H"/>
    <property type="match status" value="1"/>
</dbReference>
<evidence type="ECO:0000256" key="3">
    <source>
        <dbReference type="ARBA" id="ARBA00022801"/>
    </source>
</evidence>
<dbReference type="PANTHER" id="PTHR42648:SF21">
    <property type="entry name" value="CYSTEINE-RICH RLK (RECEPTOR-LIKE PROTEIN KINASE) 8"/>
    <property type="match status" value="1"/>
</dbReference>
<dbReference type="Pfam" id="PF07727">
    <property type="entry name" value="RVT_2"/>
    <property type="match status" value="1"/>
</dbReference>
<dbReference type="InterPro" id="IPR036875">
    <property type="entry name" value="Znf_CCHC_sf"/>
</dbReference>
<dbReference type="GO" id="GO:0015074">
    <property type="term" value="P:DNA integration"/>
    <property type="evidence" value="ECO:0007669"/>
    <property type="project" value="InterPro"/>
</dbReference>
<accession>A0A6L2NB55</accession>
<dbReference type="SMART" id="SM00343">
    <property type="entry name" value="ZnF_C2HC"/>
    <property type="match status" value="2"/>
</dbReference>
<keyword evidence="1" id="KW-0645">Protease</keyword>
<dbReference type="InterPro" id="IPR013103">
    <property type="entry name" value="RVT_2"/>
</dbReference>
<dbReference type="GO" id="GO:0006508">
    <property type="term" value="P:proteolysis"/>
    <property type="evidence" value="ECO:0007669"/>
    <property type="project" value="UniProtKB-KW"/>
</dbReference>
<evidence type="ECO:0000256" key="2">
    <source>
        <dbReference type="ARBA" id="ARBA00022723"/>
    </source>
</evidence>
<dbReference type="CDD" id="cd09272">
    <property type="entry name" value="RNase_HI_RT_Ty1"/>
    <property type="match status" value="1"/>
</dbReference>
<dbReference type="InterPro" id="IPR001584">
    <property type="entry name" value="Integrase_cat-core"/>
</dbReference>